<dbReference type="Gene3D" id="3.40.980.10">
    <property type="entry name" value="MoaB/Mog-like domain"/>
    <property type="match status" value="1"/>
</dbReference>
<evidence type="ECO:0000313" key="13">
    <source>
        <dbReference type="EMBL" id="HER96913.1"/>
    </source>
</evidence>
<organism evidence="13">
    <name type="scientific">Rhodothermus marinus</name>
    <name type="common">Rhodothermus obamensis</name>
    <dbReference type="NCBI Taxonomy" id="29549"/>
    <lineage>
        <taxon>Bacteria</taxon>
        <taxon>Pseudomonadati</taxon>
        <taxon>Rhodothermota</taxon>
        <taxon>Rhodothermia</taxon>
        <taxon>Rhodothermales</taxon>
        <taxon>Rhodothermaceae</taxon>
        <taxon>Rhodothermus</taxon>
    </lineage>
</organism>
<dbReference type="SMART" id="SM00852">
    <property type="entry name" value="MoCF_biosynth"/>
    <property type="match status" value="1"/>
</dbReference>
<dbReference type="GO" id="GO:0006777">
    <property type="term" value="P:Mo-molybdopterin cofactor biosynthetic process"/>
    <property type="evidence" value="ECO:0007669"/>
    <property type="project" value="UniProtKB-UniRule"/>
</dbReference>
<dbReference type="EMBL" id="DSGB01000006">
    <property type="protein sequence ID" value="HER96913.1"/>
    <property type="molecule type" value="Genomic_DNA"/>
</dbReference>
<dbReference type="GO" id="GO:0046872">
    <property type="term" value="F:metal ion binding"/>
    <property type="evidence" value="ECO:0007669"/>
    <property type="project" value="UniProtKB-UniRule"/>
</dbReference>
<dbReference type="InterPro" id="IPR008284">
    <property type="entry name" value="MoCF_biosynth_CS"/>
</dbReference>
<dbReference type="InterPro" id="IPR036425">
    <property type="entry name" value="MoaB/Mog-like_dom_sf"/>
</dbReference>
<dbReference type="FunFam" id="3.40.980.10:FF:000004">
    <property type="entry name" value="Molybdopterin molybdenumtransferase"/>
    <property type="match status" value="1"/>
</dbReference>
<evidence type="ECO:0000256" key="4">
    <source>
        <dbReference type="ARBA" id="ARBA00010763"/>
    </source>
</evidence>
<evidence type="ECO:0000256" key="10">
    <source>
        <dbReference type="ARBA" id="ARBA00047317"/>
    </source>
</evidence>
<dbReference type="SUPFAM" id="SSF63882">
    <property type="entry name" value="MoeA N-terminal region -like"/>
    <property type="match status" value="1"/>
</dbReference>
<reference evidence="13" key="1">
    <citation type="journal article" date="2020" name="mSystems">
        <title>Genome- and Community-Level Interaction Insights into Carbon Utilization and Element Cycling Functions of Hydrothermarchaeota in Hydrothermal Sediment.</title>
        <authorList>
            <person name="Zhou Z."/>
            <person name="Liu Y."/>
            <person name="Xu W."/>
            <person name="Pan J."/>
            <person name="Luo Z.H."/>
            <person name="Li M."/>
        </authorList>
    </citation>
    <scope>NUCLEOTIDE SEQUENCE [LARGE SCALE GENOMIC DNA]</scope>
    <source>
        <strain evidence="13">SpSt-143</strain>
    </source>
</reference>
<dbReference type="InterPro" id="IPR001453">
    <property type="entry name" value="MoaB/Mog_dom"/>
</dbReference>
<comment type="catalytic activity">
    <reaction evidence="10">
        <text>adenylyl-molybdopterin + molybdate = Mo-molybdopterin + AMP + H(+)</text>
        <dbReference type="Rhea" id="RHEA:35047"/>
        <dbReference type="ChEBI" id="CHEBI:15378"/>
        <dbReference type="ChEBI" id="CHEBI:36264"/>
        <dbReference type="ChEBI" id="CHEBI:62727"/>
        <dbReference type="ChEBI" id="CHEBI:71302"/>
        <dbReference type="ChEBI" id="CHEBI:456215"/>
        <dbReference type="EC" id="2.10.1.1"/>
    </reaction>
</comment>
<dbReference type="Pfam" id="PF03453">
    <property type="entry name" value="MoeA_N"/>
    <property type="match status" value="1"/>
</dbReference>
<keyword evidence="5 11" id="KW-0500">Molybdenum</keyword>
<dbReference type="SUPFAM" id="SSF63867">
    <property type="entry name" value="MoeA C-terminal domain-like"/>
    <property type="match status" value="1"/>
</dbReference>
<dbReference type="AlphaFoldDB" id="A0A7V2B278"/>
<dbReference type="Gene3D" id="2.170.190.11">
    <property type="entry name" value="Molybdopterin biosynthesis moea protein, domain 3"/>
    <property type="match status" value="1"/>
</dbReference>
<keyword evidence="8 11" id="KW-0460">Magnesium</keyword>
<dbReference type="InterPro" id="IPR036688">
    <property type="entry name" value="MoeA_C_domain_IV_sf"/>
</dbReference>
<dbReference type="InterPro" id="IPR005111">
    <property type="entry name" value="MoeA_C_domain_IV"/>
</dbReference>
<evidence type="ECO:0000256" key="2">
    <source>
        <dbReference type="ARBA" id="ARBA00002901"/>
    </source>
</evidence>
<dbReference type="PANTHER" id="PTHR10192">
    <property type="entry name" value="MOLYBDOPTERIN BIOSYNTHESIS PROTEIN"/>
    <property type="match status" value="1"/>
</dbReference>
<dbReference type="InterPro" id="IPR038987">
    <property type="entry name" value="MoeA-like"/>
</dbReference>
<evidence type="ECO:0000256" key="3">
    <source>
        <dbReference type="ARBA" id="ARBA00005046"/>
    </source>
</evidence>
<keyword evidence="9 11" id="KW-0501">Molybdenum cofactor biosynthesis</keyword>
<gene>
    <name evidence="13" type="ORF">ENO59_10465</name>
</gene>
<dbReference type="FunFam" id="2.170.190.11:FF:000001">
    <property type="entry name" value="Molybdopterin molybdenumtransferase"/>
    <property type="match status" value="1"/>
</dbReference>
<evidence type="ECO:0000256" key="6">
    <source>
        <dbReference type="ARBA" id="ARBA00022679"/>
    </source>
</evidence>
<evidence type="ECO:0000256" key="8">
    <source>
        <dbReference type="ARBA" id="ARBA00022842"/>
    </source>
</evidence>
<dbReference type="GO" id="GO:0005829">
    <property type="term" value="C:cytosol"/>
    <property type="evidence" value="ECO:0007669"/>
    <property type="project" value="TreeGrafter"/>
</dbReference>
<dbReference type="UniPathway" id="UPA00344"/>
<dbReference type="CDD" id="cd00887">
    <property type="entry name" value="MoeA"/>
    <property type="match status" value="1"/>
</dbReference>
<evidence type="ECO:0000256" key="9">
    <source>
        <dbReference type="ARBA" id="ARBA00023150"/>
    </source>
</evidence>
<dbReference type="Pfam" id="PF00994">
    <property type="entry name" value="MoCF_biosynth"/>
    <property type="match status" value="1"/>
</dbReference>
<name>A0A7V2B278_RHOMR</name>
<dbReference type="Pfam" id="PF03454">
    <property type="entry name" value="MoeA_C"/>
    <property type="match status" value="1"/>
</dbReference>
<proteinExistence type="inferred from homology"/>
<accession>A0A7V2B278</accession>
<dbReference type="NCBIfam" id="TIGR00177">
    <property type="entry name" value="molyb_syn"/>
    <property type="match status" value="1"/>
</dbReference>
<evidence type="ECO:0000256" key="7">
    <source>
        <dbReference type="ARBA" id="ARBA00022723"/>
    </source>
</evidence>
<evidence type="ECO:0000256" key="5">
    <source>
        <dbReference type="ARBA" id="ARBA00022505"/>
    </source>
</evidence>
<feature type="domain" description="MoaB/Mog" evidence="12">
    <location>
        <begin position="179"/>
        <end position="316"/>
    </location>
</feature>
<dbReference type="Gene3D" id="2.40.340.10">
    <property type="entry name" value="MoeA, C-terminal, domain IV"/>
    <property type="match status" value="1"/>
</dbReference>
<dbReference type="SUPFAM" id="SSF53218">
    <property type="entry name" value="Molybdenum cofactor biosynthesis proteins"/>
    <property type="match status" value="1"/>
</dbReference>
<comment type="similarity">
    <text evidence="4 11">Belongs to the MoeA family.</text>
</comment>
<comment type="function">
    <text evidence="2 11">Catalyzes the insertion of molybdate into adenylated molybdopterin with the concomitant release of AMP.</text>
</comment>
<keyword evidence="7 11" id="KW-0479">Metal-binding</keyword>
<sequence>MREFVSVDEARALILDHVKPLPVEQVPLAQALGRRLAEPVVSHDNIPPFPNAAMDGYAVRQADIVQLPALLRVVATVGAGQLPPEVVPKGACVQIMTGAPLPHWADAVVPLEWTEVDSEGRVRILQRPAAGENIRPSGQDVQAGQLLFAPGQPITPPVVAMLATIGVAQVPVFRRPRLRVVVTGDELVDPSQALTPGHIRDSAGPGLTAQAQWAGAEVLPPLRVPDDRQKLEKAVVQALEADVLVFSGGVSVGLYDLVRQVLDAYGTAWLFWKIRQRPGKPMAFGLLEGKPVFGLPGNPVSSALCFDQYVVPALRRMQGQQSVLRPRFPAVLEAPTPKKAGLYFFTRGVARAANDGKLYVHDTGPQGSNLYHSMVRANCLIHLPEALEKAPAGLEVFIEWLPWAMEP</sequence>
<dbReference type="EC" id="2.10.1.1" evidence="11"/>
<keyword evidence="6 11" id="KW-0808">Transferase</keyword>
<evidence type="ECO:0000259" key="12">
    <source>
        <dbReference type="SMART" id="SM00852"/>
    </source>
</evidence>
<dbReference type="PROSITE" id="PS01079">
    <property type="entry name" value="MOCF_BIOSYNTHESIS_2"/>
    <property type="match status" value="1"/>
</dbReference>
<dbReference type="Gene3D" id="3.90.105.10">
    <property type="entry name" value="Molybdopterin biosynthesis moea protein, domain 2"/>
    <property type="match status" value="1"/>
</dbReference>
<evidence type="ECO:0000256" key="1">
    <source>
        <dbReference type="ARBA" id="ARBA00001946"/>
    </source>
</evidence>
<dbReference type="InterPro" id="IPR005110">
    <property type="entry name" value="MoeA_linker/N"/>
</dbReference>
<evidence type="ECO:0000256" key="11">
    <source>
        <dbReference type="RuleBase" id="RU365090"/>
    </source>
</evidence>
<comment type="pathway">
    <text evidence="3 11">Cofactor biosynthesis; molybdopterin biosynthesis.</text>
</comment>
<comment type="caution">
    <text evidence="13">The sequence shown here is derived from an EMBL/GenBank/DDBJ whole genome shotgun (WGS) entry which is preliminary data.</text>
</comment>
<protein>
    <recommendedName>
        <fullName evidence="11">Molybdopterin molybdenumtransferase</fullName>
        <ecNumber evidence="11">2.10.1.1</ecNumber>
    </recommendedName>
</protein>
<dbReference type="PANTHER" id="PTHR10192:SF5">
    <property type="entry name" value="GEPHYRIN"/>
    <property type="match status" value="1"/>
</dbReference>
<dbReference type="GO" id="GO:0061599">
    <property type="term" value="F:molybdopterin molybdotransferase activity"/>
    <property type="evidence" value="ECO:0007669"/>
    <property type="project" value="UniProtKB-UniRule"/>
</dbReference>
<comment type="cofactor">
    <cofactor evidence="1 11">
        <name>Mg(2+)</name>
        <dbReference type="ChEBI" id="CHEBI:18420"/>
    </cofactor>
</comment>
<dbReference type="NCBIfam" id="NF045515">
    <property type="entry name" value="Glp_gephyrin"/>
    <property type="match status" value="1"/>
</dbReference>
<dbReference type="InterPro" id="IPR036135">
    <property type="entry name" value="MoeA_linker/N_sf"/>
</dbReference>